<reference evidence="2 3" key="1">
    <citation type="submission" date="2020-07" db="EMBL/GenBank/DDBJ databases">
        <title>Genomic Encyclopedia of Type Strains, Phase IV (KMG-IV): sequencing the most valuable type-strain genomes for metagenomic binning, comparative biology and taxonomic classification.</title>
        <authorList>
            <person name="Goeker M."/>
        </authorList>
    </citation>
    <scope>NUCLEOTIDE SEQUENCE [LARGE SCALE GENOMIC DNA]</scope>
    <source>
        <strain evidence="2 3">DSM 29043</strain>
    </source>
</reference>
<feature type="domain" description="AB hydrolase-1" evidence="1">
    <location>
        <begin position="93"/>
        <end position="338"/>
    </location>
</feature>
<dbReference type="Pfam" id="PF00561">
    <property type="entry name" value="Abhydrolase_1"/>
    <property type="match status" value="1"/>
</dbReference>
<keyword evidence="3" id="KW-1185">Reference proteome</keyword>
<dbReference type="RefSeq" id="WP_179405719.1">
    <property type="nucleotide sequence ID" value="NZ_BMGF01000001.1"/>
</dbReference>
<dbReference type="SUPFAM" id="SSF53474">
    <property type="entry name" value="alpha/beta-Hydrolases"/>
    <property type="match status" value="1"/>
</dbReference>
<dbReference type="PANTHER" id="PTHR36837:SF2">
    <property type="entry name" value="POLY(3-HYDROXYALKANOATE) POLYMERASE SUBUNIT PHAC"/>
    <property type="match status" value="1"/>
</dbReference>
<dbReference type="PANTHER" id="PTHR36837">
    <property type="entry name" value="POLY(3-HYDROXYALKANOATE) POLYMERASE SUBUNIT PHAC"/>
    <property type="match status" value="1"/>
</dbReference>
<dbReference type="InterPro" id="IPR029058">
    <property type="entry name" value="AB_hydrolase_fold"/>
</dbReference>
<dbReference type="Proteomes" id="UP000522081">
    <property type="component" value="Unassembled WGS sequence"/>
</dbReference>
<protein>
    <submittedName>
        <fullName evidence="2">Polyhydroxyalkanoate synthase</fullName>
        <ecNumber evidence="2">2.3.1.-</ecNumber>
    </submittedName>
</protein>
<dbReference type="InterPro" id="IPR000073">
    <property type="entry name" value="AB_hydrolase_1"/>
</dbReference>
<dbReference type="Gene3D" id="3.40.50.1820">
    <property type="entry name" value="alpha/beta hydrolase"/>
    <property type="match status" value="1"/>
</dbReference>
<comment type="caution">
    <text evidence="2">The sequence shown here is derived from an EMBL/GenBank/DDBJ whole genome shotgun (WGS) entry which is preliminary data.</text>
</comment>
<dbReference type="EC" id="2.3.1.-" evidence="2"/>
<gene>
    <name evidence="2" type="ORF">FHS75_000048</name>
</gene>
<dbReference type="InterPro" id="IPR051321">
    <property type="entry name" value="PHA/PHB_synthase"/>
</dbReference>
<keyword evidence="2" id="KW-0012">Acyltransferase</keyword>
<dbReference type="EMBL" id="JACBZF010000001">
    <property type="protein sequence ID" value="NYH93743.1"/>
    <property type="molecule type" value="Genomic_DNA"/>
</dbReference>
<accession>A0A7Y9XV06</accession>
<keyword evidence="2" id="KW-0808">Transferase</keyword>
<sequence>MADAPQNDGPDIGEQVRREVDRALQRNIKGLDFLLAGRQHVGTMEKEIIHRDGTAILYRYKPVEDEIFRVPLLIVSPPSNRGYIFDLAPDQSFVEYLLKRGYDVYNLDWNPPRRDEAKLAIEDYVDRFIPDSIERISKISGEQDVSLAGYCAGGTLAVIHSALYAGGPVKNILTFAAPLDFDHMPLFKAWGDREHFDVDYLVDAVGIVPPEIMLGAFDLARPANRPAGRVHLWTNMWNDEFVKSYRMFERWAAETLSVPGEYFRQLIKDLLWENRLARNTLEIGGRPVDLTKIDVPILNVVAQHDHVVAHAATQPLMTLTASTDREEIVAKGGHVSLVAGPAALKRLWPLIDEWLERRST</sequence>
<evidence type="ECO:0000313" key="2">
    <source>
        <dbReference type="EMBL" id="NYH93743.1"/>
    </source>
</evidence>
<evidence type="ECO:0000259" key="1">
    <source>
        <dbReference type="Pfam" id="PF00561"/>
    </source>
</evidence>
<evidence type="ECO:0000313" key="3">
    <source>
        <dbReference type="Proteomes" id="UP000522081"/>
    </source>
</evidence>
<dbReference type="AlphaFoldDB" id="A0A7Y9XV06"/>
<dbReference type="GO" id="GO:0016746">
    <property type="term" value="F:acyltransferase activity"/>
    <property type="evidence" value="ECO:0007669"/>
    <property type="project" value="UniProtKB-KW"/>
</dbReference>
<organism evidence="2 3">
    <name type="scientific">Novosphingobium marinum</name>
    <dbReference type="NCBI Taxonomy" id="1514948"/>
    <lineage>
        <taxon>Bacteria</taxon>
        <taxon>Pseudomonadati</taxon>
        <taxon>Pseudomonadota</taxon>
        <taxon>Alphaproteobacteria</taxon>
        <taxon>Sphingomonadales</taxon>
        <taxon>Sphingomonadaceae</taxon>
        <taxon>Novosphingobium</taxon>
    </lineage>
</organism>
<name>A0A7Y9XV06_9SPHN</name>
<proteinExistence type="predicted"/>